<dbReference type="EMBL" id="BARS01012454">
    <property type="protein sequence ID" value="GAF99232.1"/>
    <property type="molecule type" value="Genomic_DNA"/>
</dbReference>
<evidence type="ECO:0000256" key="3">
    <source>
        <dbReference type="ARBA" id="ARBA00022723"/>
    </source>
</evidence>
<dbReference type="GO" id="GO:0031419">
    <property type="term" value="F:cobalamin binding"/>
    <property type="evidence" value="ECO:0007669"/>
    <property type="project" value="InterPro"/>
</dbReference>
<proteinExistence type="predicted"/>
<dbReference type="InterPro" id="IPR051198">
    <property type="entry name" value="BchE-like"/>
</dbReference>
<feature type="non-terminal residue" evidence="7">
    <location>
        <position position="175"/>
    </location>
</feature>
<dbReference type="Gene3D" id="3.40.50.280">
    <property type="entry name" value="Cobalamin-binding domain"/>
    <property type="match status" value="1"/>
</dbReference>
<dbReference type="PANTHER" id="PTHR43409">
    <property type="entry name" value="ANAEROBIC MAGNESIUM-PROTOPORPHYRIN IX MONOMETHYL ESTER CYCLASE-RELATED"/>
    <property type="match status" value="1"/>
</dbReference>
<dbReference type="GO" id="GO:0005829">
    <property type="term" value="C:cytosol"/>
    <property type="evidence" value="ECO:0007669"/>
    <property type="project" value="TreeGrafter"/>
</dbReference>
<evidence type="ECO:0000256" key="5">
    <source>
        <dbReference type="ARBA" id="ARBA00023014"/>
    </source>
</evidence>
<keyword evidence="4" id="KW-0408">Iron</keyword>
<sequence length="175" mass="19842">MKKDFKNILLIYPEYLKTFWSFEYVMKILGRKAAYPPLGLLTIASMLPKHWNKKLIDTNTDKLNNSDIAWADYVFVSGMIVQKESALKIIERVKQANKPVVAGGPLFATGNVGASLVDHLFLGEAENILNDFIKDVEQNTLKKIYQGADFPDITSTPVPDWKLVNIFSYHSMCLQ</sequence>
<keyword evidence="5" id="KW-0411">Iron-sulfur</keyword>
<evidence type="ECO:0000259" key="6">
    <source>
        <dbReference type="Pfam" id="PF02310"/>
    </source>
</evidence>
<organism evidence="7">
    <name type="scientific">marine sediment metagenome</name>
    <dbReference type="NCBI Taxonomy" id="412755"/>
    <lineage>
        <taxon>unclassified sequences</taxon>
        <taxon>metagenomes</taxon>
        <taxon>ecological metagenomes</taxon>
    </lineage>
</organism>
<dbReference type="GO" id="GO:0046872">
    <property type="term" value="F:metal ion binding"/>
    <property type="evidence" value="ECO:0007669"/>
    <property type="project" value="UniProtKB-KW"/>
</dbReference>
<feature type="domain" description="B12-binding" evidence="6">
    <location>
        <begin position="34"/>
        <end position="130"/>
    </location>
</feature>
<dbReference type="Pfam" id="PF02310">
    <property type="entry name" value="B12-binding"/>
    <property type="match status" value="1"/>
</dbReference>
<evidence type="ECO:0000256" key="1">
    <source>
        <dbReference type="ARBA" id="ARBA00001966"/>
    </source>
</evidence>
<comment type="caution">
    <text evidence="7">The sequence shown here is derived from an EMBL/GenBank/DDBJ whole genome shotgun (WGS) entry which is preliminary data.</text>
</comment>
<dbReference type="GO" id="GO:0051536">
    <property type="term" value="F:iron-sulfur cluster binding"/>
    <property type="evidence" value="ECO:0007669"/>
    <property type="project" value="UniProtKB-KW"/>
</dbReference>
<protein>
    <recommendedName>
        <fullName evidence="6">B12-binding domain-containing protein</fullName>
    </recommendedName>
</protein>
<accession>X0UFP8</accession>
<comment type="cofactor">
    <cofactor evidence="1">
        <name>[4Fe-4S] cluster</name>
        <dbReference type="ChEBI" id="CHEBI:49883"/>
    </cofactor>
</comment>
<keyword evidence="3" id="KW-0479">Metal-binding</keyword>
<evidence type="ECO:0000256" key="2">
    <source>
        <dbReference type="ARBA" id="ARBA00022691"/>
    </source>
</evidence>
<keyword evidence="2" id="KW-0949">S-adenosyl-L-methionine</keyword>
<dbReference type="AlphaFoldDB" id="X0UFP8"/>
<reference evidence="7" key="1">
    <citation type="journal article" date="2014" name="Front. Microbiol.">
        <title>High frequency of phylogenetically diverse reductive dehalogenase-homologous genes in deep subseafloor sedimentary metagenomes.</title>
        <authorList>
            <person name="Kawai M."/>
            <person name="Futagami T."/>
            <person name="Toyoda A."/>
            <person name="Takaki Y."/>
            <person name="Nishi S."/>
            <person name="Hori S."/>
            <person name="Arai W."/>
            <person name="Tsubouchi T."/>
            <person name="Morono Y."/>
            <person name="Uchiyama I."/>
            <person name="Ito T."/>
            <person name="Fujiyama A."/>
            <person name="Inagaki F."/>
            <person name="Takami H."/>
        </authorList>
    </citation>
    <scope>NUCLEOTIDE SEQUENCE</scope>
    <source>
        <strain evidence="7">Expedition CK06-06</strain>
    </source>
</reference>
<dbReference type="InterPro" id="IPR006158">
    <property type="entry name" value="Cobalamin-bd"/>
</dbReference>
<gene>
    <name evidence="7" type="ORF">S01H1_22169</name>
</gene>
<evidence type="ECO:0000256" key="4">
    <source>
        <dbReference type="ARBA" id="ARBA00023004"/>
    </source>
</evidence>
<evidence type="ECO:0000313" key="7">
    <source>
        <dbReference type="EMBL" id="GAF99232.1"/>
    </source>
</evidence>
<name>X0UFP8_9ZZZZ</name>
<dbReference type="PANTHER" id="PTHR43409:SF3">
    <property type="entry name" value="HYPOTHETICAL METHYLTRANSFERASE"/>
    <property type="match status" value="1"/>
</dbReference>